<dbReference type="InterPro" id="IPR050581">
    <property type="entry name" value="CRR_secretory_protein"/>
</dbReference>
<name>A0ABQ8DE27_BRANA</name>
<evidence type="ECO:0000313" key="1">
    <source>
        <dbReference type="EMBL" id="KAH0926710.1"/>
    </source>
</evidence>
<sequence length="198" mass="22900">MTKNYPEQCTLHLNLSLNTTNADLNQKCLVSQGNTSRENVLCDSIVNQGFTLFGVSYDLVVHSAGRSIFEMHIIRLRRICQRYKSRIIWYDQCLLEITSYDFFGKINYDNNFCMSNVKKLGDKFTFTSVCNTLMDNKTTLATSNVHYTEPTALFYVGETRFKGDTLYGMCTRDLSPHAWQECIVFKIARMITRSEICR</sequence>
<gene>
    <name evidence="1" type="ORF">HID58_018966</name>
</gene>
<proteinExistence type="predicted"/>
<comment type="caution">
    <text evidence="1">The sequence shown here is derived from an EMBL/GenBank/DDBJ whole genome shotgun (WGS) entry which is preliminary data.</text>
</comment>
<keyword evidence="2" id="KW-1185">Reference proteome</keyword>
<dbReference type="EMBL" id="JAGKQM010000005">
    <property type="protein sequence ID" value="KAH0926710.1"/>
    <property type="molecule type" value="Genomic_DNA"/>
</dbReference>
<dbReference type="Proteomes" id="UP000824890">
    <property type="component" value="Unassembled WGS sequence"/>
</dbReference>
<evidence type="ECO:0000313" key="2">
    <source>
        <dbReference type="Proteomes" id="UP000824890"/>
    </source>
</evidence>
<dbReference type="PANTHER" id="PTHR32411">
    <property type="entry name" value="CYSTEINE-RICH REPEAT SECRETORY PROTEIN 38-RELATED"/>
    <property type="match status" value="1"/>
</dbReference>
<organism evidence="1 2">
    <name type="scientific">Brassica napus</name>
    <name type="common">Rape</name>
    <dbReference type="NCBI Taxonomy" id="3708"/>
    <lineage>
        <taxon>Eukaryota</taxon>
        <taxon>Viridiplantae</taxon>
        <taxon>Streptophyta</taxon>
        <taxon>Embryophyta</taxon>
        <taxon>Tracheophyta</taxon>
        <taxon>Spermatophyta</taxon>
        <taxon>Magnoliopsida</taxon>
        <taxon>eudicotyledons</taxon>
        <taxon>Gunneridae</taxon>
        <taxon>Pentapetalae</taxon>
        <taxon>rosids</taxon>
        <taxon>malvids</taxon>
        <taxon>Brassicales</taxon>
        <taxon>Brassicaceae</taxon>
        <taxon>Brassiceae</taxon>
        <taxon>Brassica</taxon>
    </lineage>
</organism>
<accession>A0ABQ8DE27</accession>
<dbReference type="PANTHER" id="PTHR32411:SF53">
    <property type="entry name" value="CYSTEINE-RICH REPEAT SECRETORY PROTEIN 18-RELATED"/>
    <property type="match status" value="1"/>
</dbReference>
<reference evidence="1 2" key="1">
    <citation type="submission" date="2021-05" db="EMBL/GenBank/DDBJ databases">
        <title>Genome Assembly of Synthetic Allotetraploid Brassica napus Reveals Homoeologous Exchanges between Subgenomes.</title>
        <authorList>
            <person name="Davis J.T."/>
        </authorList>
    </citation>
    <scope>NUCLEOTIDE SEQUENCE [LARGE SCALE GENOMIC DNA]</scope>
    <source>
        <strain evidence="2">cv. Da-Ae</strain>
        <tissue evidence="1">Seedling</tissue>
    </source>
</reference>
<protein>
    <submittedName>
        <fullName evidence="1">Uncharacterized protein</fullName>
    </submittedName>
</protein>